<proteinExistence type="predicted"/>
<dbReference type="PANTHER" id="PTHR24351">
    <property type="entry name" value="RIBOSOMAL PROTEIN S6 KINASE"/>
    <property type="match status" value="1"/>
</dbReference>
<dbReference type="InterPro" id="IPR000719">
    <property type="entry name" value="Prot_kinase_dom"/>
</dbReference>
<dbReference type="SUPFAM" id="SSF56112">
    <property type="entry name" value="Protein kinase-like (PK-like)"/>
    <property type="match status" value="1"/>
</dbReference>
<keyword evidence="5" id="KW-0067">ATP-binding</keyword>
<keyword evidence="3" id="KW-0547">Nucleotide-binding</keyword>
<evidence type="ECO:0000256" key="6">
    <source>
        <dbReference type="SAM" id="MobiDB-lite"/>
    </source>
</evidence>
<evidence type="ECO:0000256" key="5">
    <source>
        <dbReference type="ARBA" id="ARBA00022840"/>
    </source>
</evidence>
<dbReference type="Gene3D" id="1.10.510.10">
    <property type="entry name" value="Transferase(Phosphotransferase) domain 1"/>
    <property type="match status" value="2"/>
</dbReference>
<feature type="domain" description="Protein kinase" evidence="7">
    <location>
        <begin position="124"/>
        <end position="369"/>
    </location>
</feature>
<reference evidence="8" key="1">
    <citation type="submission" date="2023-07" db="EMBL/GenBank/DDBJ databases">
        <authorList>
            <person name="Stuckert A."/>
        </authorList>
    </citation>
    <scope>NUCLEOTIDE SEQUENCE</scope>
</reference>
<keyword evidence="4" id="KW-0418">Kinase</keyword>
<name>A0ABN9LK58_9NEOB</name>
<dbReference type="SMART" id="SM00220">
    <property type="entry name" value="S_TKc"/>
    <property type="match status" value="1"/>
</dbReference>
<evidence type="ECO:0000259" key="7">
    <source>
        <dbReference type="PROSITE" id="PS50011"/>
    </source>
</evidence>
<dbReference type="InterPro" id="IPR011009">
    <property type="entry name" value="Kinase-like_dom_sf"/>
</dbReference>
<protein>
    <recommendedName>
        <fullName evidence="7">Protein kinase domain-containing protein</fullName>
    </recommendedName>
</protein>
<dbReference type="Gene3D" id="3.30.200.20">
    <property type="entry name" value="Phosphorylase Kinase, domain 1"/>
    <property type="match status" value="1"/>
</dbReference>
<dbReference type="Pfam" id="PF00069">
    <property type="entry name" value="Pkinase"/>
    <property type="match status" value="2"/>
</dbReference>
<evidence type="ECO:0000313" key="8">
    <source>
        <dbReference type="EMBL" id="CAJ0943961.1"/>
    </source>
</evidence>
<dbReference type="PROSITE" id="PS50011">
    <property type="entry name" value="PROTEIN_KINASE_DOM"/>
    <property type="match status" value="1"/>
</dbReference>
<keyword evidence="2" id="KW-0808">Transferase</keyword>
<accession>A0ABN9LK58</accession>
<sequence length="436" mass="49123">MSLMTPERTPKGRVMPPTYNISEKQEINPGLGTRGPKMSLLIKTRRCLDAGECQDPNNLQKTPVDTGVLKRKREEDHVEGKRSDTGGEGIRPCNNEAKRPKPDTNFCPVAGDDSLQSDDILPTVPDSLSVESFTYHKVLLASEKVSGHQLAIKILQKRRLLKERRTTEANKEKLLLQIAEQSPFLCASYATFQTSDYLFYVMDYMAGGDLHHLIKNKAPFDIETTRDLKPLNIFIDSGSHVRIGDFGLAKINLLEDQKVSGYAGTRRYMAPEVFRREKFDRAVDWFSLGIILYQMSSGNYPFYNGKDRMNLKMSILWDEPIYPQDLNPKIKDMINNTLVQDDVIPFVTMLNTRKPRGPPITPEEQRHFIDFSNVSCRGTNLQPKNLGTTTSNSTGSSVQGALVDNLNQSSIVVEKLLYHQVENVSHAMPVCELASV</sequence>
<evidence type="ECO:0000256" key="1">
    <source>
        <dbReference type="ARBA" id="ARBA00022527"/>
    </source>
</evidence>
<keyword evidence="9" id="KW-1185">Reference proteome</keyword>
<dbReference type="Proteomes" id="UP001176940">
    <property type="component" value="Unassembled WGS sequence"/>
</dbReference>
<feature type="region of interest" description="Disordered" evidence="6">
    <location>
        <begin position="69"/>
        <end position="105"/>
    </location>
</feature>
<keyword evidence="1" id="KW-0723">Serine/threonine-protein kinase</keyword>
<gene>
    <name evidence="8" type="ORF">RIMI_LOCUS10210395</name>
</gene>
<dbReference type="EMBL" id="CAUEEQ010021913">
    <property type="protein sequence ID" value="CAJ0943961.1"/>
    <property type="molecule type" value="Genomic_DNA"/>
</dbReference>
<organism evidence="8 9">
    <name type="scientific">Ranitomeya imitator</name>
    <name type="common">mimic poison frog</name>
    <dbReference type="NCBI Taxonomy" id="111125"/>
    <lineage>
        <taxon>Eukaryota</taxon>
        <taxon>Metazoa</taxon>
        <taxon>Chordata</taxon>
        <taxon>Craniata</taxon>
        <taxon>Vertebrata</taxon>
        <taxon>Euteleostomi</taxon>
        <taxon>Amphibia</taxon>
        <taxon>Batrachia</taxon>
        <taxon>Anura</taxon>
        <taxon>Neobatrachia</taxon>
        <taxon>Hyloidea</taxon>
        <taxon>Dendrobatidae</taxon>
        <taxon>Dendrobatinae</taxon>
        <taxon>Ranitomeya</taxon>
    </lineage>
</organism>
<feature type="compositionally biased region" description="Basic and acidic residues" evidence="6">
    <location>
        <begin position="72"/>
        <end position="85"/>
    </location>
</feature>
<evidence type="ECO:0000256" key="4">
    <source>
        <dbReference type="ARBA" id="ARBA00022777"/>
    </source>
</evidence>
<evidence type="ECO:0000313" key="9">
    <source>
        <dbReference type="Proteomes" id="UP001176940"/>
    </source>
</evidence>
<evidence type="ECO:0000256" key="3">
    <source>
        <dbReference type="ARBA" id="ARBA00022741"/>
    </source>
</evidence>
<evidence type="ECO:0000256" key="2">
    <source>
        <dbReference type="ARBA" id="ARBA00022679"/>
    </source>
</evidence>
<comment type="caution">
    <text evidence="8">The sequence shown here is derived from an EMBL/GenBank/DDBJ whole genome shotgun (WGS) entry which is preliminary data.</text>
</comment>